<protein>
    <submittedName>
        <fullName evidence="2">Uncharacterized protein</fullName>
    </submittedName>
</protein>
<dbReference type="AlphaFoldDB" id="A0A2H0W980"/>
<sequence length="96" mass="10432">MSKRWWIVLIIVSFLVGLAGGAIGGYRYYPTKNKATNTKTTAESTTTTTENTTATDSVALETCLKAKWGESKYQAISANPSLASVDDKFNALPCYK</sequence>
<evidence type="ECO:0000313" key="3">
    <source>
        <dbReference type="Proteomes" id="UP000231382"/>
    </source>
</evidence>
<dbReference type="EMBL" id="PEZW01000008">
    <property type="protein sequence ID" value="PIS07917.1"/>
    <property type="molecule type" value="Genomic_DNA"/>
</dbReference>
<name>A0A2H0W980_9BACT</name>
<gene>
    <name evidence="2" type="ORF">COT78_01025</name>
</gene>
<keyword evidence="1" id="KW-1133">Transmembrane helix</keyword>
<reference evidence="3" key="1">
    <citation type="submission" date="2017-09" db="EMBL/GenBank/DDBJ databases">
        <title>Depth-based differentiation of microbial function through sediment-hosted aquifers and enrichment of novel symbionts in the deep terrestrial subsurface.</title>
        <authorList>
            <person name="Probst A.J."/>
            <person name="Ladd B."/>
            <person name="Jarett J.K."/>
            <person name="Geller-Mcgrath D.E."/>
            <person name="Sieber C.M.K."/>
            <person name="Emerson J.B."/>
            <person name="Anantharaman K."/>
            <person name="Thomas B.C."/>
            <person name="Malmstrom R."/>
            <person name="Stieglmeier M."/>
            <person name="Klingl A."/>
            <person name="Woyke T."/>
            <person name="Ryan C.M."/>
            <person name="Banfield J.F."/>
        </authorList>
    </citation>
    <scope>NUCLEOTIDE SEQUENCE [LARGE SCALE GENOMIC DNA]</scope>
</reference>
<comment type="caution">
    <text evidence="2">The sequence shown here is derived from an EMBL/GenBank/DDBJ whole genome shotgun (WGS) entry which is preliminary data.</text>
</comment>
<feature type="transmembrane region" description="Helical" evidence="1">
    <location>
        <begin position="6"/>
        <end position="29"/>
    </location>
</feature>
<proteinExistence type="predicted"/>
<organism evidence="2 3">
    <name type="scientific">Candidatus Berkelbacteria bacterium CG10_big_fil_rev_8_21_14_0_10_43_13</name>
    <dbReference type="NCBI Taxonomy" id="1974514"/>
    <lineage>
        <taxon>Bacteria</taxon>
        <taxon>Candidatus Berkelbacteria</taxon>
    </lineage>
</organism>
<keyword evidence="1" id="KW-0472">Membrane</keyword>
<evidence type="ECO:0000313" key="2">
    <source>
        <dbReference type="EMBL" id="PIS07917.1"/>
    </source>
</evidence>
<accession>A0A2H0W980</accession>
<keyword evidence="1" id="KW-0812">Transmembrane</keyword>
<evidence type="ECO:0000256" key="1">
    <source>
        <dbReference type="SAM" id="Phobius"/>
    </source>
</evidence>
<dbReference type="Proteomes" id="UP000231382">
    <property type="component" value="Unassembled WGS sequence"/>
</dbReference>